<proteinExistence type="predicted"/>
<dbReference type="GeneID" id="25283512"/>
<organism evidence="1 2">
    <name type="scientific">Exophiala aquamarina CBS 119918</name>
    <dbReference type="NCBI Taxonomy" id="1182545"/>
    <lineage>
        <taxon>Eukaryota</taxon>
        <taxon>Fungi</taxon>
        <taxon>Dikarya</taxon>
        <taxon>Ascomycota</taxon>
        <taxon>Pezizomycotina</taxon>
        <taxon>Eurotiomycetes</taxon>
        <taxon>Chaetothyriomycetidae</taxon>
        <taxon>Chaetothyriales</taxon>
        <taxon>Herpotrichiellaceae</taxon>
        <taxon>Exophiala</taxon>
    </lineage>
</organism>
<protein>
    <recommendedName>
        <fullName evidence="3">SnoaL-like domain-containing protein</fullName>
    </recommendedName>
</protein>
<evidence type="ECO:0000313" key="2">
    <source>
        <dbReference type="Proteomes" id="UP000027920"/>
    </source>
</evidence>
<dbReference type="EMBL" id="AMGV01000008">
    <property type="protein sequence ID" value="KEF54948.1"/>
    <property type="molecule type" value="Genomic_DNA"/>
</dbReference>
<dbReference type="PANTHER" id="PTHR39598">
    <property type="entry name" value="AUSTINOL SYNTHESIS PROTEIN F-RELATED"/>
    <property type="match status" value="1"/>
</dbReference>
<dbReference type="InterPro" id="IPR032710">
    <property type="entry name" value="NTF2-like_dom_sf"/>
</dbReference>
<dbReference type="HOGENOM" id="CLU_108113_2_0_1"/>
<dbReference type="PANTHER" id="PTHR39598:SF1">
    <property type="entry name" value="AUSTINOID BIOSYNTHESIS CLUSTERS PROTEIN F-RELATED"/>
    <property type="match status" value="1"/>
</dbReference>
<evidence type="ECO:0008006" key="3">
    <source>
        <dbReference type="Google" id="ProtNLM"/>
    </source>
</evidence>
<gene>
    <name evidence="1" type="ORF">A1O9_08600</name>
</gene>
<dbReference type="VEuPathDB" id="FungiDB:A1O9_08600"/>
<dbReference type="Gene3D" id="3.10.450.50">
    <property type="match status" value="1"/>
</dbReference>
<dbReference type="OrthoDB" id="3758478at2759"/>
<comment type="caution">
    <text evidence="1">The sequence shown here is derived from an EMBL/GenBank/DDBJ whole genome shotgun (WGS) entry which is preliminary data.</text>
</comment>
<dbReference type="SUPFAM" id="SSF54427">
    <property type="entry name" value="NTF2-like"/>
    <property type="match status" value="1"/>
</dbReference>
<evidence type="ECO:0000313" key="1">
    <source>
        <dbReference type="EMBL" id="KEF54948.1"/>
    </source>
</evidence>
<reference evidence="1 2" key="1">
    <citation type="submission" date="2013-03" db="EMBL/GenBank/DDBJ databases">
        <title>The Genome Sequence of Exophiala aquamarina CBS 119918.</title>
        <authorList>
            <consortium name="The Broad Institute Genomics Platform"/>
            <person name="Cuomo C."/>
            <person name="de Hoog S."/>
            <person name="Gorbushina A."/>
            <person name="Walker B."/>
            <person name="Young S.K."/>
            <person name="Zeng Q."/>
            <person name="Gargeya S."/>
            <person name="Fitzgerald M."/>
            <person name="Haas B."/>
            <person name="Abouelleil A."/>
            <person name="Allen A.W."/>
            <person name="Alvarado L."/>
            <person name="Arachchi H.M."/>
            <person name="Berlin A.M."/>
            <person name="Chapman S.B."/>
            <person name="Gainer-Dewar J."/>
            <person name="Goldberg J."/>
            <person name="Griggs A."/>
            <person name="Gujja S."/>
            <person name="Hansen M."/>
            <person name="Howarth C."/>
            <person name="Imamovic A."/>
            <person name="Ireland A."/>
            <person name="Larimer J."/>
            <person name="McCowan C."/>
            <person name="Murphy C."/>
            <person name="Pearson M."/>
            <person name="Poon T.W."/>
            <person name="Priest M."/>
            <person name="Roberts A."/>
            <person name="Saif S."/>
            <person name="Shea T."/>
            <person name="Sisk P."/>
            <person name="Sykes S."/>
            <person name="Wortman J."/>
            <person name="Nusbaum C."/>
            <person name="Birren B."/>
        </authorList>
    </citation>
    <scope>NUCLEOTIDE SEQUENCE [LARGE SCALE GENOMIC DNA]</scope>
    <source>
        <strain evidence="1 2">CBS 119918</strain>
    </source>
</reference>
<dbReference type="STRING" id="1182545.A0A072P6N4"/>
<dbReference type="InterPro" id="IPR050977">
    <property type="entry name" value="Fungal_Meroterpenoid_Isomerase"/>
</dbReference>
<dbReference type="Proteomes" id="UP000027920">
    <property type="component" value="Unassembled WGS sequence"/>
</dbReference>
<keyword evidence="2" id="KW-1185">Reference proteome</keyword>
<dbReference type="AlphaFoldDB" id="A0A072P6N4"/>
<name>A0A072P6N4_9EURO</name>
<dbReference type="RefSeq" id="XP_013257538.1">
    <property type="nucleotide sequence ID" value="XM_013402084.1"/>
</dbReference>
<accession>A0A072P6N4</accession>
<sequence length="223" mass="24600">MHTTSMASAPTATTPRSIALAFCQAFEKLDVDTLVALRTPECRHTIAPAASLSFVTDPEMTNEQWTAHFSTLKDSLASFPVTPLEIFEGTKWEARPSGQSQEVASVTIWAFSEAIFLEEAKDNDEPKTDWKFRGEYVFVLVLNEAGDKIQRILEFADSKGIMEVSLPLFQRAARNMALKKENKGRCSSTAARFIISVCEHLTGRAAELRKAALLPTVSVLATT</sequence>